<dbReference type="EMBL" id="KE560502">
    <property type="protein sequence ID" value="EPZ36655.1"/>
    <property type="molecule type" value="Genomic_DNA"/>
</dbReference>
<evidence type="ECO:0000313" key="2">
    <source>
        <dbReference type="EMBL" id="RKP19811.1"/>
    </source>
</evidence>
<organism evidence="1 3">
    <name type="scientific">Rozella allomycis (strain CSF55)</name>
    <dbReference type="NCBI Taxonomy" id="988480"/>
    <lineage>
        <taxon>Eukaryota</taxon>
        <taxon>Fungi</taxon>
        <taxon>Fungi incertae sedis</taxon>
        <taxon>Cryptomycota</taxon>
        <taxon>Cryptomycota incertae sedis</taxon>
        <taxon>Rozella</taxon>
    </lineage>
</organism>
<protein>
    <submittedName>
        <fullName evidence="1">Uncharacterized protein</fullName>
    </submittedName>
</protein>
<reference evidence="2" key="3">
    <citation type="submission" date="2018-08" db="EMBL/GenBank/DDBJ databases">
        <title>Leveraging single-cell genomics to expand the Fungal Tree of Life.</title>
        <authorList>
            <consortium name="DOE Joint Genome Institute"/>
            <person name="Ahrendt S.R."/>
            <person name="Quandt C.A."/>
            <person name="Ciobanu D."/>
            <person name="Clum A."/>
            <person name="Salamov A."/>
            <person name="Andreopoulos B."/>
            <person name="Cheng J.-F."/>
            <person name="Woyke T."/>
            <person name="Pelin A."/>
            <person name="Henrissat B."/>
            <person name="Reynolds N."/>
            <person name="Benny G.L."/>
            <person name="Smith M.E."/>
            <person name="James T.Y."/>
            <person name="Grigoriev I.V."/>
        </authorList>
    </citation>
    <scope>NUCLEOTIDE SEQUENCE</scope>
    <source>
        <strain evidence="2">CSF55</strain>
    </source>
</reference>
<evidence type="ECO:0000313" key="1">
    <source>
        <dbReference type="EMBL" id="EPZ36655.1"/>
    </source>
</evidence>
<gene>
    <name evidence="1" type="ORF">O9G_003769</name>
    <name evidence="2" type="ORF">ROZALSC1DRAFT_28634</name>
</gene>
<reference evidence="1 3" key="1">
    <citation type="journal article" date="2013" name="Curr. Biol.">
        <title>Shared signatures of parasitism and phylogenomics unite Cryptomycota and microsporidia.</title>
        <authorList>
            <person name="James T.Y."/>
            <person name="Pelin A."/>
            <person name="Bonen L."/>
            <person name="Ahrendt S."/>
            <person name="Sain D."/>
            <person name="Corradi N."/>
            <person name="Stajich J.E."/>
        </authorList>
    </citation>
    <scope>NUCLEOTIDE SEQUENCE [LARGE SCALE GENOMIC DNA]</scope>
    <source>
        <strain evidence="1 3">CSF55</strain>
        <strain evidence="1 3">CSF55</strain>
    </source>
</reference>
<dbReference type="HOGENOM" id="CLU_1295047_0_0_1"/>
<sequence length="213" mass="24954">MEYYGVEFIRIISYAHGNPKLGKFAQPLIVAFFDDERKDASLNVLNQDFIDEMEIFRFVGHQQLKVTHLHALLVELDQIQMDKSVQYLFSIMKNDPSFARKFLESCFDLPIGRRSLDILIDNDQFINDLIEKALMNYSPYAIERIMKKYDNNLVKIKRVIVDITLLIETFKIDVGFLASLAVVLPHKFTRDMEQVLIDMNMNLIMEILSKQRI</sequence>
<dbReference type="EMBL" id="ML005156">
    <property type="protein sequence ID" value="RKP19811.1"/>
    <property type="molecule type" value="Genomic_DNA"/>
</dbReference>
<dbReference type="Proteomes" id="UP000281549">
    <property type="component" value="Unassembled WGS sequence"/>
</dbReference>
<proteinExistence type="predicted"/>
<dbReference type="Proteomes" id="UP000030755">
    <property type="component" value="Unassembled WGS sequence"/>
</dbReference>
<reference evidence="4" key="2">
    <citation type="journal article" date="2018" name="Nat. Microbiol.">
        <title>Leveraging single-cell genomics to expand the fungal tree of life.</title>
        <authorList>
            <person name="Ahrendt S.R."/>
            <person name="Quandt C.A."/>
            <person name="Ciobanu D."/>
            <person name="Clum A."/>
            <person name="Salamov A."/>
            <person name="Andreopoulos B."/>
            <person name="Cheng J.F."/>
            <person name="Woyke T."/>
            <person name="Pelin A."/>
            <person name="Henrissat B."/>
            <person name="Reynolds N.K."/>
            <person name="Benny G.L."/>
            <person name="Smith M.E."/>
            <person name="James T.Y."/>
            <person name="Grigoriev I.V."/>
        </authorList>
    </citation>
    <scope>NUCLEOTIDE SEQUENCE [LARGE SCALE GENOMIC DNA]</scope>
    <source>
        <strain evidence="4">CSF55</strain>
    </source>
</reference>
<evidence type="ECO:0000313" key="3">
    <source>
        <dbReference type="Proteomes" id="UP000030755"/>
    </source>
</evidence>
<keyword evidence="3" id="KW-1185">Reference proteome</keyword>
<name>A0A075B262_ROZAC</name>
<accession>A0A075B262</accession>
<dbReference type="AlphaFoldDB" id="A0A075B262"/>
<evidence type="ECO:0000313" key="4">
    <source>
        <dbReference type="Proteomes" id="UP000281549"/>
    </source>
</evidence>